<keyword evidence="6" id="KW-0472">Membrane</keyword>
<feature type="domain" description="Polysaccharide chain length determinant N-terminal" evidence="8">
    <location>
        <begin position="7"/>
        <end position="90"/>
    </location>
</feature>
<evidence type="ECO:0000256" key="3">
    <source>
        <dbReference type="ARBA" id="ARBA00022475"/>
    </source>
</evidence>
<sequence>MRDKLGFKDMFFVLKKRCALIILITMTAAASTAAVNYFLLTPVYQASVQILINGRQTSNFTDIQTNLELINTYNVIMKSPVILNKVKDDLNLQETTEELKKKLPLPAKMSRRLSVFPRRTRIIQKPPQSQIQSPPFFRETSKTL</sequence>
<evidence type="ECO:0000313" key="9">
    <source>
        <dbReference type="EMBL" id="ASB87092.1"/>
    </source>
</evidence>
<keyword evidence="5" id="KW-1133">Transmembrane helix</keyword>
<feature type="compositionally biased region" description="Low complexity" evidence="7">
    <location>
        <begin position="124"/>
        <end position="135"/>
    </location>
</feature>
<evidence type="ECO:0000256" key="6">
    <source>
        <dbReference type="ARBA" id="ARBA00023136"/>
    </source>
</evidence>
<reference evidence="9 10" key="1">
    <citation type="submission" date="2017-06" db="EMBL/GenBank/DDBJ databases">
        <title>Genome sequence of Bacillus sonorensis strain SRCM101395.</title>
        <authorList>
            <person name="Cho S.H."/>
        </authorList>
    </citation>
    <scope>NUCLEOTIDE SEQUENCE [LARGE SCALE GENOMIC DNA]</scope>
    <source>
        <strain evidence="9 10">SRCM101395</strain>
    </source>
</reference>
<dbReference type="PANTHER" id="PTHR32309">
    <property type="entry name" value="TYROSINE-PROTEIN KINASE"/>
    <property type="match status" value="1"/>
</dbReference>
<dbReference type="RefSeq" id="WP_244185781.1">
    <property type="nucleotide sequence ID" value="NZ_CP021920.1"/>
</dbReference>
<evidence type="ECO:0000256" key="7">
    <source>
        <dbReference type="SAM" id="MobiDB-lite"/>
    </source>
</evidence>
<evidence type="ECO:0000256" key="2">
    <source>
        <dbReference type="ARBA" id="ARBA00006683"/>
    </source>
</evidence>
<gene>
    <name evidence="9" type="ORF">S101395_00537</name>
</gene>
<dbReference type="InterPro" id="IPR003856">
    <property type="entry name" value="LPS_length_determ_N"/>
</dbReference>
<evidence type="ECO:0000313" key="10">
    <source>
        <dbReference type="Proteomes" id="UP000196877"/>
    </source>
</evidence>
<name>A0ABN5AAQ9_9BACI</name>
<keyword evidence="4" id="KW-0812">Transmembrane</keyword>
<feature type="region of interest" description="Disordered" evidence="7">
    <location>
        <begin position="124"/>
        <end position="144"/>
    </location>
</feature>
<protein>
    <submittedName>
        <fullName evidence="9">Capsular polysaccharide biosynthesis protein YwqC</fullName>
    </submittedName>
</protein>
<dbReference type="EMBL" id="CP021920">
    <property type="protein sequence ID" value="ASB87092.1"/>
    <property type="molecule type" value="Genomic_DNA"/>
</dbReference>
<dbReference type="PANTHER" id="PTHR32309:SF13">
    <property type="entry name" value="FERRIC ENTEROBACTIN TRANSPORT PROTEIN FEPE"/>
    <property type="match status" value="1"/>
</dbReference>
<comment type="similarity">
    <text evidence="2">Belongs to the CpsC/CapA family.</text>
</comment>
<keyword evidence="10" id="KW-1185">Reference proteome</keyword>
<proteinExistence type="inferred from homology"/>
<evidence type="ECO:0000256" key="4">
    <source>
        <dbReference type="ARBA" id="ARBA00022692"/>
    </source>
</evidence>
<dbReference type="InterPro" id="IPR050445">
    <property type="entry name" value="Bact_polysacc_biosynth/exp"/>
</dbReference>
<evidence type="ECO:0000259" key="8">
    <source>
        <dbReference type="Pfam" id="PF02706"/>
    </source>
</evidence>
<evidence type="ECO:0000256" key="5">
    <source>
        <dbReference type="ARBA" id="ARBA00022989"/>
    </source>
</evidence>
<organism evidence="9 10">
    <name type="scientific">Bacillus sonorensis</name>
    <dbReference type="NCBI Taxonomy" id="119858"/>
    <lineage>
        <taxon>Bacteria</taxon>
        <taxon>Bacillati</taxon>
        <taxon>Bacillota</taxon>
        <taxon>Bacilli</taxon>
        <taxon>Bacillales</taxon>
        <taxon>Bacillaceae</taxon>
        <taxon>Bacillus</taxon>
    </lineage>
</organism>
<dbReference type="Proteomes" id="UP000196877">
    <property type="component" value="Chromosome"/>
</dbReference>
<comment type="subcellular location">
    <subcellularLocation>
        <location evidence="1">Cell membrane</location>
        <topology evidence="1">Multi-pass membrane protein</topology>
    </subcellularLocation>
</comment>
<dbReference type="Pfam" id="PF02706">
    <property type="entry name" value="Wzz"/>
    <property type="match status" value="1"/>
</dbReference>
<evidence type="ECO:0000256" key="1">
    <source>
        <dbReference type="ARBA" id="ARBA00004651"/>
    </source>
</evidence>
<keyword evidence="3" id="KW-1003">Cell membrane</keyword>
<accession>A0ABN5AAQ9</accession>